<evidence type="ECO:0000256" key="1">
    <source>
        <dbReference type="ARBA" id="ARBA00022500"/>
    </source>
</evidence>
<dbReference type="Proteomes" id="UP001304125">
    <property type="component" value="Chromosome"/>
</dbReference>
<organism evidence="4">
    <name type="scientific">Demequina capsici</name>
    <dbReference type="NCBI Taxonomy" id="3075620"/>
    <lineage>
        <taxon>Bacteria</taxon>
        <taxon>Bacillati</taxon>
        <taxon>Actinomycetota</taxon>
        <taxon>Actinomycetes</taxon>
        <taxon>Micrococcales</taxon>
        <taxon>Demequinaceae</taxon>
        <taxon>Demequina</taxon>
    </lineage>
</organism>
<dbReference type="GO" id="GO:0006935">
    <property type="term" value="P:chemotaxis"/>
    <property type="evidence" value="ECO:0007669"/>
    <property type="project" value="UniProtKB-KW"/>
</dbReference>
<evidence type="ECO:0000259" key="2">
    <source>
        <dbReference type="Pfam" id="PF13690"/>
    </source>
</evidence>
<dbReference type="Gene3D" id="3.40.1550.10">
    <property type="entry name" value="CheC-like"/>
    <property type="match status" value="1"/>
</dbReference>
<accession>A0AA96F9J1</accession>
<reference evidence="4 5" key="1">
    <citation type="submission" date="2023-09" db="EMBL/GenBank/DDBJ databases">
        <title>Demequina sp. a novel bacteria isolated from Capsicum annuum.</title>
        <authorList>
            <person name="Humaira Z."/>
            <person name="Lee J."/>
            <person name="Cho D."/>
        </authorList>
    </citation>
    <scope>NUCLEOTIDE SEQUENCE</scope>
    <source>
        <strain evidence="3 5">OYTSA14</strain>
        <strain evidence="4">PMTSA13</strain>
    </source>
</reference>
<dbReference type="Pfam" id="PF13690">
    <property type="entry name" value="CheX"/>
    <property type="match status" value="1"/>
</dbReference>
<keyword evidence="1" id="KW-0145">Chemotaxis</keyword>
<protein>
    <submittedName>
        <fullName evidence="4">Chemotaxis protein CheX</fullName>
    </submittedName>
</protein>
<dbReference type="EMBL" id="CP134880">
    <property type="protein sequence ID" value="WNM27433.1"/>
    <property type="molecule type" value="Genomic_DNA"/>
</dbReference>
<dbReference type="SUPFAM" id="SSF103039">
    <property type="entry name" value="CheC-like"/>
    <property type="match status" value="1"/>
</dbReference>
<keyword evidence="5" id="KW-1185">Reference proteome</keyword>
<dbReference type="EMBL" id="CP134879">
    <property type="protein sequence ID" value="WNM24581.1"/>
    <property type="molecule type" value="Genomic_DNA"/>
</dbReference>
<evidence type="ECO:0000313" key="5">
    <source>
        <dbReference type="Proteomes" id="UP001304125"/>
    </source>
</evidence>
<dbReference type="Proteomes" id="UP001303408">
    <property type="component" value="Chromosome"/>
</dbReference>
<sequence>MTVTTMWEVLADPDPVFTVAEDLFATMIDREPGYLMRWYGERPAILRPCYTWVDVVGGDDDARILISMARDTGEDLARVLFELGDDEPVTDADFTDAVGELVNVVGGNVKSLVTHPGILTMPKVSDEQPSMADAAPVMDACVTWRGALVCVSLWTLPQGPQLRS</sequence>
<dbReference type="KEGG" id="dcp:RN607_00065"/>
<accession>A0AA96JAX8</accession>
<gene>
    <name evidence="3" type="ORF">RN606_00065</name>
    <name evidence="4" type="ORF">RN607_00065</name>
</gene>
<dbReference type="InterPro" id="IPR028976">
    <property type="entry name" value="CheC-like_sf"/>
</dbReference>
<dbReference type="InterPro" id="IPR028051">
    <property type="entry name" value="CheX-like_dom"/>
</dbReference>
<dbReference type="RefSeq" id="WP_313498522.1">
    <property type="nucleotide sequence ID" value="NZ_CP134879.1"/>
</dbReference>
<name>A0AA96JAX8_9MICO</name>
<feature type="domain" description="Chemotaxis phosphatase CheX-like" evidence="2">
    <location>
        <begin position="58"/>
        <end position="127"/>
    </location>
</feature>
<proteinExistence type="predicted"/>
<evidence type="ECO:0000313" key="4">
    <source>
        <dbReference type="EMBL" id="WNM27433.1"/>
    </source>
</evidence>
<evidence type="ECO:0000313" key="3">
    <source>
        <dbReference type="EMBL" id="WNM24581.1"/>
    </source>
</evidence>
<dbReference type="AlphaFoldDB" id="A0AA96JAX8"/>